<dbReference type="GO" id="GO:0005737">
    <property type="term" value="C:cytoplasm"/>
    <property type="evidence" value="ECO:0007669"/>
    <property type="project" value="TreeGrafter"/>
</dbReference>
<dbReference type="InterPro" id="IPR015590">
    <property type="entry name" value="Aldehyde_DH_dom"/>
</dbReference>
<keyword evidence="2" id="KW-0560">Oxidoreductase</keyword>
<dbReference type="InterPro" id="IPR016161">
    <property type="entry name" value="Ald_DH/histidinol_DH"/>
</dbReference>
<organism evidence="5 6">
    <name type="scientific">Sphaeroforma arctica JP610</name>
    <dbReference type="NCBI Taxonomy" id="667725"/>
    <lineage>
        <taxon>Eukaryota</taxon>
        <taxon>Ichthyosporea</taxon>
        <taxon>Ichthyophonida</taxon>
        <taxon>Sphaeroforma</taxon>
    </lineage>
</organism>
<evidence type="ECO:0000256" key="1">
    <source>
        <dbReference type="ARBA" id="ARBA00009986"/>
    </source>
</evidence>
<dbReference type="PANTHER" id="PTHR43570">
    <property type="entry name" value="ALDEHYDE DEHYDROGENASE"/>
    <property type="match status" value="1"/>
</dbReference>
<evidence type="ECO:0000313" key="5">
    <source>
        <dbReference type="EMBL" id="KNC70856.1"/>
    </source>
</evidence>
<dbReference type="PANTHER" id="PTHR43570:SF16">
    <property type="entry name" value="ALDEHYDE DEHYDROGENASE TYPE III, ISOFORM Q"/>
    <property type="match status" value="1"/>
</dbReference>
<gene>
    <name evidence="5" type="ORF">SARC_16613</name>
</gene>
<dbReference type="EMBL" id="KQ250096">
    <property type="protein sequence ID" value="KNC70856.1"/>
    <property type="molecule type" value="Genomic_DNA"/>
</dbReference>
<proteinExistence type="inferred from homology"/>
<dbReference type="GO" id="GO:0004029">
    <property type="term" value="F:aldehyde dehydrogenase (NAD+) activity"/>
    <property type="evidence" value="ECO:0007669"/>
    <property type="project" value="TreeGrafter"/>
</dbReference>
<reference evidence="5 6" key="1">
    <citation type="submission" date="2011-02" db="EMBL/GenBank/DDBJ databases">
        <title>The Genome Sequence of Sphaeroforma arctica JP610.</title>
        <authorList>
            <consortium name="The Broad Institute Genome Sequencing Platform"/>
            <person name="Russ C."/>
            <person name="Cuomo C."/>
            <person name="Young S.K."/>
            <person name="Zeng Q."/>
            <person name="Gargeya S."/>
            <person name="Alvarado L."/>
            <person name="Berlin A."/>
            <person name="Chapman S.B."/>
            <person name="Chen Z."/>
            <person name="Freedman E."/>
            <person name="Gellesch M."/>
            <person name="Goldberg J."/>
            <person name="Griggs A."/>
            <person name="Gujja S."/>
            <person name="Heilman E."/>
            <person name="Heiman D."/>
            <person name="Howarth C."/>
            <person name="Mehta T."/>
            <person name="Neiman D."/>
            <person name="Pearson M."/>
            <person name="Roberts A."/>
            <person name="Saif S."/>
            <person name="Shea T."/>
            <person name="Shenoy N."/>
            <person name="Sisk P."/>
            <person name="Stolte C."/>
            <person name="Sykes S."/>
            <person name="White J."/>
            <person name="Yandava C."/>
            <person name="Burger G."/>
            <person name="Gray M.W."/>
            <person name="Holland P.W.H."/>
            <person name="King N."/>
            <person name="Lang F.B.F."/>
            <person name="Roger A.J."/>
            <person name="Ruiz-Trillo I."/>
            <person name="Haas B."/>
            <person name="Nusbaum C."/>
            <person name="Birren B."/>
        </authorList>
    </citation>
    <scope>NUCLEOTIDE SEQUENCE [LARGE SCALE GENOMIC DNA]</scope>
    <source>
        <strain evidence="5 6">JP610</strain>
    </source>
</reference>
<dbReference type="Pfam" id="PF00171">
    <property type="entry name" value="Aldedh"/>
    <property type="match status" value="1"/>
</dbReference>
<dbReference type="SUPFAM" id="SSF53720">
    <property type="entry name" value="ALDH-like"/>
    <property type="match status" value="1"/>
</dbReference>
<dbReference type="AlphaFoldDB" id="A0A0L0F2L2"/>
<keyword evidence="3" id="KW-0472">Membrane</keyword>
<dbReference type="Gene3D" id="3.40.605.10">
    <property type="entry name" value="Aldehyde Dehydrogenase, Chain A, domain 1"/>
    <property type="match status" value="1"/>
</dbReference>
<accession>A0A0L0F2L2</accession>
<sequence length="127" mass="14144">MYAFTHDRHVQDMFMNVSAGSLQFNDTITFMLNENLPFGGVGNSGSGKYHGYQGFVEFSHMKSIMINSNLNDLKARFSPQTNVDMAVMKLAHRHIPAVVVSSLNQMHYFAFITVAVGAAAFMLGKYI</sequence>
<feature type="domain" description="Aldehyde dehydrogenase" evidence="4">
    <location>
        <begin position="4"/>
        <end position="64"/>
    </location>
</feature>
<feature type="transmembrane region" description="Helical" evidence="3">
    <location>
        <begin position="106"/>
        <end position="124"/>
    </location>
</feature>
<name>A0A0L0F2L2_9EUKA</name>
<dbReference type="Proteomes" id="UP000054560">
    <property type="component" value="Unassembled WGS sequence"/>
</dbReference>
<dbReference type="GO" id="GO:0006081">
    <property type="term" value="P:aldehyde metabolic process"/>
    <property type="evidence" value="ECO:0007669"/>
    <property type="project" value="InterPro"/>
</dbReference>
<dbReference type="InterPro" id="IPR016162">
    <property type="entry name" value="Ald_DH_N"/>
</dbReference>
<evidence type="ECO:0000256" key="3">
    <source>
        <dbReference type="SAM" id="Phobius"/>
    </source>
</evidence>
<evidence type="ECO:0000313" key="6">
    <source>
        <dbReference type="Proteomes" id="UP000054560"/>
    </source>
</evidence>
<dbReference type="eggNOG" id="KOG2456">
    <property type="taxonomic scope" value="Eukaryota"/>
</dbReference>
<dbReference type="InterPro" id="IPR016163">
    <property type="entry name" value="Ald_DH_C"/>
</dbReference>
<keyword evidence="6" id="KW-1185">Reference proteome</keyword>
<dbReference type="InterPro" id="IPR012394">
    <property type="entry name" value="Aldehyde_DH_NAD(P)"/>
</dbReference>
<evidence type="ECO:0000259" key="4">
    <source>
        <dbReference type="Pfam" id="PF00171"/>
    </source>
</evidence>
<dbReference type="STRING" id="667725.A0A0L0F2L2"/>
<dbReference type="GeneID" id="25917117"/>
<dbReference type="RefSeq" id="XP_014144758.1">
    <property type="nucleotide sequence ID" value="XM_014289283.1"/>
</dbReference>
<evidence type="ECO:0000256" key="2">
    <source>
        <dbReference type="ARBA" id="ARBA00023002"/>
    </source>
</evidence>
<keyword evidence="3" id="KW-1133">Transmembrane helix</keyword>
<comment type="similarity">
    <text evidence="1">Belongs to the aldehyde dehydrogenase family.</text>
</comment>
<dbReference type="OrthoDB" id="440325at2759"/>
<protein>
    <recommendedName>
        <fullName evidence="4">Aldehyde dehydrogenase domain-containing protein</fullName>
    </recommendedName>
</protein>
<dbReference type="Gene3D" id="3.40.309.10">
    <property type="entry name" value="Aldehyde Dehydrogenase, Chain A, domain 2"/>
    <property type="match status" value="1"/>
</dbReference>
<keyword evidence="3" id="KW-0812">Transmembrane</keyword>